<feature type="domain" description="Thioesterase" evidence="3">
    <location>
        <begin position="64"/>
        <end position="140"/>
    </location>
</feature>
<dbReference type="Proteomes" id="UP000215196">
    <property type="component" value="Chromosome 1"/>
</dbReference>
<sequence>MNFVPNQTLQTIQMEDSRKKEILHKLNNWGTETLGNTLEITFTDVDDESLSATMPVTPKVHQPYGILHGGASVALAETLGSCLSVLHVDTEKFAPVGTNINSNHLRAKREGTVTGKATFIRKGHTMHVSQIEIRDEKGNLINHTTMTNNIIPHSKLPQ</sequence>
<dbReference type="SUPFAM" id="SSF54637">
    <property type="entry name" value="Thioesterase/thiol ester dehydrase-isomerase"/>
    <property type="match status" value="1"/>
</dbReference>
<comment type="similarity">
    <text evidence="1">Belongs to the thioesterase PaaI family.</text>
</comment>
<evidence type="ECO:0000313" key="4">
    <source>
        <dbReference type="EMBL" id="SNV41177.1"/>
    </source>
</evidence>
<dbReference type="PANTHER" id="PTHR43240">
    <property type="entry name" value="1,4-DIHYDROXY-2-NAPHTHOYL-COA THIOESTERASE 1"/>
    <property type="match status" value="1"/>
</dbReference>
<dbReference type="CDD" id="cd03443">
    <property type="entry name" value="PaaI_thioesterase"/>
    <property type="match status" value="1"/>
</dbReference>
<keyword evidence="2 4" id="KW-0378">Hydrolase</keyword>
<dbReference type="Gene3D" id="3.10.129.10">
    <property type="entry name" value="Hotdog Thioesterase"/>
    <property type="match status" value="1"/>
</dbReference>
<protein>
    <submittedName>
        <fullName evidence="4">Esterase YdiI</fullName>
        <ecNumber evidence="4">3.1.-.-</ecNumber>
    </submittedName>
</protein>
<dbReference type="AlphaFoldDB" id="A0A239X3A3"/>
<dbReference type="EC" id="3.1.-.-" evidence="4"/>
<evidence type="ECO:0000256" key="2">
    <source>
        <dbReference type="ARBA" id="ARBA00022801"/>
    </source>
</evidence>
<dbReference type="GO" id="GO:0061522">
    <property type="term" value="F:1,4-dihydroxy-2-naphthoyl-CoA thioesterase activity"/>
    <property type="evidence" value="ECO:0007669"/>
    <property type="project" value="TreeGrafter"/>
</dbReference>
<proteinExistence type="inferred from homology"/>
<dbReference type="InterPro" id="IPR029069">
    <property type="entry name" value="HotDog_dom_sf"/>
</dbReference>
<dbReference type="Pfam" id="PF03061">
    <property type="entry name" value="4HBT"/>
    <property type="match status" value="1"/>
</dbReference>
<accession>A0A239X3A3</accession>
<dbReference type="GO" id="GO:0005829">
    <property type="term" value="C:cytosol"/>
    <property type="evidence" value="ECO:0007669"/>
    <property type="project" value="TreeGrafter"/>
</dbReference>
<keyword evidence="5" id="KW-1185">Reference proteome</keyword>
<dbReference type="InterPro" id="IPR003736">
    <property type="entry name" value="PAAI_dom"/>
</dbReference>
<dbReference type="PANTHER" id="PTHR43240:SF5">
    <property type="entry name" value="1,4-DIHYDROXY-2-NAPHTHOYL-COA THIOESTERASE 1"/>
    <property type="match status" value="1"/>
</dbReference>
<evidence type="ECO:0000313" key="5">
    <source>
        <dbReference type="Proteomes" id="UP000215196"/>
    </source>
</evidence>
<reference evidence="4 5" key="1">
    <citation type="submission" date="2017-06" db="EMBL/GenBank/DDBJ databases">
        <authorList>
            <consortium name="Pathogen Informatics"/>
        </authorList>
    </citation>
    <scope>NUCLEOTIDE SEQUENCE [LARGE SCALE GENOMIC DNA]</scope>
    <source>
        <strain evidence="4 5">NCTC13490</strain>
    </source>
</reference>
<dbReference type="InterPro" id="IPR006683">
    <property type="entry name" value="Thioestr_dom"/>
</dbReference>
<organism evidence="4 5">
    <name type="scientific">Chryseobacterium taklimakanense</name>
    <dbReference type="NCBI Taxonomy" id="536441"/>
    <lineage>
        <taxon>Bacteria</taxon>
        <taxon>Pseudomonadati</taxon>
        <taxon>Bacteroidota</taxon>
        <taxon>Flavobacteriia</taxon>
        <taxon>Flavobacteriales</taxon>
        <taxon>Weeksellaceae</taxon>
        <taxon>Chryseobacterium group</taxon>
        <taxon>Chryseobacterium</taxon>
    </lineage>
</organism>
<name>A0A239X3A3_9FLAO</name>
<dbReference type="NCBIfam" id="TIGR00369">
    <property type="entry name" value="unchar_dom_1"/>
    <property type="match status" value="1"/>
</dbReference>
<evidence type="ECO:0000256" key="1">
    <source>
        <dbReference type="ARBA" id="ARBA00008324"/>
    </source>
</evidence>
<dbReference type="EMBL" id="LT906465">
    <property type="protein sequence ID" value="SNV41177.1"/>
    <property type="molecule type" value="Genomic_DNA"/>
</dbReference>
<gene>
    <name evidence="4" type="primary">ydiI</name>
    <name evidence="4" type="ORF">SAMEA4412677_00883</name>
</gene>
<evidence type="ECO:0000259" key="3">
    <source>
        <dbReference type="Pfam" id="PF03061"/>
    </source>
</evidence>
<dbReference type="KEGG" id="ctak:4412677_00883"/>